<gene>
    <name evidence="3" type="ORF">BS640_04790</name>
</gene>
<dbReference type="Gene3D" id="2.40.160.40">
    <property type="entry name" value="monomeric porin ompg"/>
    <property type="match status" value="1"/>
</dbReference>
<sequence length="225" mass="26451">MINHRLLICGLLLASASSHAVTLDIRHEWLDDSKQHKDRILISHRFANGIGLSFEDKWRSGDNNPNQPFNRMVGNGTETTLTYQYKATKSFFLQPGFAAEVNSGNKVYKPSLAAGYTFSSGIYFNTRYRYEETHYDNGNNDKKTHRGEIWLGYRLADWRFEYNYIYKHSNQVLFDNAKWDYEEDFKVAYNINHHWTPYAEIGNVSVRKNTHERQTRLRVGIQYSF</sequence>
<dbReference type="Pfam" id="PF06178">
    <property type="entry name" value="KdgM"/>
    <property type="match status" value="1"/>
</dbReference>
<evidence type="ECO:0000313" key="3">
    <source>
        <dbReference type="EMBL" id="ORJ26723.1"/>
    </source>
</evidence>
<feature type="signal peptide" evidence="2">
    <location>
        <begin position="1"/>
        <end position="20"/>
    </location>
</feature>
<comment type="caution">
    <text evidence="3">The sequence shown here is derived from an EMBL/GenBank/DDBJ whole genome shotgun (WGS) entry which is preliminary data.</text>
</comment>
<keyword evidence="1 2" id="KW-0732">Signal</keyword>
<dbReference type="SUPFAM" id="SSF56935">
    <property type="entry name" value="Porins"/>
    <property type="match status" value="1"/>
</dbReference>
<keyword evidence="4" id="KW-1185">Reference proteome</keyword>
<dbReference type="AlphaFoldDB" id="A0A1X0WJ04"/>
<protein>
    <submittedName>
        <fullName evidence="3">Porin</fullName>
    </submittedName>
</protein>
<organism evidence="3 4">
    <name type="scientific">Rouxiella badensis</name>
    <dbReference type="NCBI Taxonomy" id="1646377"/>
    <lineage>
        <taxon>Bacteria</taxon>
        <taxon>Pseudomonadati</taxon>
        <taxon>Pseudomonadota</taxon>
        <taxon>Gammaproteobacteria</taxon>
        <taxon>Enterobacterales</taxon>
        <taxon>Yersiniaceae</taxon>
        <taxon>Rouxiella</taxon>
    </lineage>
</organism>
<dbReference type="RefSeq" id="WP_017492843.1">
    <property type="nucleotide sequence ID" value="NZ_CP049603.1"/>
</dbReference>
<evidence type="ECO:0000256" key="1">
    <source>
        <dbReference type="ARBA" id="ARBA00022729"/>
    </source>
</evidence>
<dbReference type="EMBL" id="MRWE01000005">
    <property type="protein sequence ID" value="ORJ26723.1"/>
    <property type="molecule type" value="Genomic_DNA"/>
</dbReference>
<dbReference type="GO" id="GO:0015288">
    <property type="term" value="F:porin activity"/>
    <property type="evidence" value="ECO:0007669"/>
    <property type="project" value="TreeGrafter"/>
</dbReference>
<dbReference type="InterPro" id="IPR009331">
    <property type="entry name" value="Oligogalacturonate-sp_porin"/>
</dbReference>
<dbReference type="STRING" id="1646377.BS640_04790"/>
<accession>A0A1X0WJ04</accession>
<reference evidence="3 4" key="1">
    <citation type="journal article" date="2017" name="Int. J. Syst. Evol. Microbiol.">
        <title>Rouxiella badensis sp. nov. and Rouxiella silvae sp. nov. isolated from peat bog soil in Germany and emendation of the genus description.</title>
        <authorList>
            <person name="Le Fleche-Mateos A."/>
            <person name="Kugler J.H."/>
            <person name="Hansen S.H."/>
            <person name="Syldatk C."/>
            <person name="Hausmann R."/>
            <person name="Lomprez F."/>
            <person name="Vandenbogaert M."/>
            <person name="Manuguerra J.C."/>
            <person name="Grimont P.A."/>
        </authorList>
    </citation>
    <scope>NUCLEOTIDE SEQUENCE [LARGE SCALE GENOMIC DNA]</scope>
    <source>
        <strain evidence="3 4">DSM 100043</strain>
    </source>
</reference>
<dbReference type="PANTHER" id="PTHR38105:SF5">
    <property type="entry name" value="OUTER MEMBRANE PROTEIN"/>
    <property type="match status" value="1"/>
</dbReference>
<feature type="chain" id="PRO_5010859539" evidence="2">
    <location>
        <begin position="21"/>
        <end position="225"/>
    </location>
</feature>
<dbReference type="PANTHER" id="PTHR38105">
    <property type="entry name" value="OUTER MEMBRANE PROTEIN-RELATED-RELATED"/>
    <property type="match status" value="1"/>
</dbReference>
<evidence type="ECO:0000313" key="4">
    <source>
        <dbReference type="Proteomes" id="UP000192536"/>
    </source>
</evidence>
<dbReference type="GO" id="GO:0009279">
    <property type="term" value="C:cell outer membrane"/>
    <property type="evidence" value="ECO:0007669"/>
    <property type="project" value="TreeGrafter"/>
</dbReference>
<name>A0A1X0WJ04_9GAMM</name>
<dbReference type="InterPro" id="IPR053713">
    <property type="entry name" value="Bact_OM_Channel_sf"/>
</dbReference>
<proteinExistence type="predicted"/>
<evidence type="ECO:0000256" key="2">
    <source>
        <dbReference type="SAM" id="SignalP"/>
    </source>
</evidence>
<dbReference type="GO" id="GO:0015772">
    <property type="term" value="P:oligosaccharide transport"/>
    <property type="evidence" value="ECO:0007669"/>
    <property type="project" value="TreeGrafter"/>
</dbReference>
<dbReference type="Proteomes" id="UP000192536">
    <property type="component" value="Unassembled WGS sequence"/>
</dbReference>